<accession>A0AAJ7DYY4</accession>
<name>A0AAJ7DYY4_9HYME</name>
<dbReference type="InterPro" id="IPR001254">
    <property type="entry name" value="Trypsin_dom"/>
</dbReference>
<dbReference type="KEGG" id="csol:105365157"/>
<dbReference type="GO" id="GO:0006508">
    <property type="term" value="P:proteolysis"/>
    <property type="evidence" value="ECO:0007669"/>
    <property type="project" value="UniProtKB-KW"/>
</dbReference>
<sequence>MFSTWLNTCMFLGFSCLLYNQLYFIDVMALVGDNVRAVNESEYPFIASILLNRINKSLSPFCTGILITNKDILTSETCTEYKDPEDIVILIGANNLENRIKYYVEWWKSYNQWSLQTGEDIEIQKYDITLLRLTKKVPNDIVPVALSSVSHRKSWHLEVTAVAWATLSGGVIPHEMEAMDLRILIDSNCELRLSELDRLNTVIQRRIICSVAQPYAFLTYGDAGSPLLYNGELMGVGYQPFFQYAKEFNPGVTNLHFEINYYRHYIEDVISNY</sequence>
<dbReference type="RefSeq" id="XP_011501554.1">
    <property type="nucleotide sequence ID" value="XM_011503252.1"/>
</dbReference>
<keyword evidence="6" id="KW-1185">Reference proteome</keyword>
<evidence type="ECO:0000256" key="3">
    <source>
        <dbReference type="ARBA" id="ARBA00022825"/>
    </source>
</evidence>
<keyword evidence="1" id="KW-0645">Protease</keyword>
<evidence type="ECO:0000259" key="5">
    <source>
        <dbReference type="PROSITE" id="PS50240"/>
    </source>
</evidence>
<dbReference type="Proteomes" id="UP000695007">
    <property type="component" value="Unplaced"/>
</dbReference>
<dbReference type="InterPro" id="IPR050430">
    <property type="entry name" value="Peptidase_S1"/>
</dbReference>
<evidence type="ECO:0000256" key="4">
    <source>
        <dbReference type="ARBA" id="ARBA00023157"/>
    </source>
</evidence>
<dbReference type="InterPro" id="IPR043504">
    <property type="entry name" value="Peptidase_S1_PA_chymotrypsin"/>
</dbReference>
<dbReference type="AlphaFoldDB" id="A0AAJ7DYY4"/>
<dbReference type="SMART" id="SM00020">
    <property type="entry name" value="Tryp_SPc"/>
    <property type="match status" value="1"/>
</dbReference>
<dbReference type="Pfam" id="PF00089">
    <property type="entry name" value="Trypsin"/>
    <property type="match status" value="1"/>
</dbReference>
<evidence type="ECO:0000313" key="7">
    <source>
        <dbReference type="RefSeq" id="XP_011501554.1"/>
    </source>
</evidence>
<dbReference type="GO" id="GO:0004252">
    <property type="term" value="F:serine-type endopeptidase activity"/>
    <property type="evidence" value="ECO:0007669"/>
    <property type="project" value="InterPro"/>
</dbReference>
<evidence type="ECO:0000313" key="6">
    <source>
        <dbReference type="Proteomes" id="UP000695007"/>
    </source>
</evidence>
<dbReference type="Gene3D" id="2.40.10.10">
    <property type="entry name" value="Trypsin-like serine proteases"/>
    <property type="match status" value="1"/>
</dbReference>
<dbReference type="GeneID" id="105365157"/>
<keyword evidence="4" id="KW-1015">Disulfide bond</keyword>
<dbReference type="PROSITE" id="PS50240">
    <property type="entry name" value="TRYPSIN_DOM"/>
    <property type="match status" value="1"/>
</dbReference>
<keyword evidence="3" id="KW-0720">Serine protease</keyword>
<protein>
    <submittedName>
        <fullName evidence="7">Chymotrypsin-2-like</fullName>
    </submittedName>
</protein>
<dbReference type="PANTHER" id="PTHR24276:SF91">
    <property type="entry name" value="AT26814P-RELATED"/>
    <property type="match status" value="1"/>
</dbReference>
<keyword evidence="2" id="KW-0378">Hydrolase</keyword>
<gene>
    <name evidence="7" type="primary">LOC105365157</name>
</gene>
<dbReference type="InterPro" id="IPR009003">
    <property type="entry name" value="Peptidase_S1_PA"/>
</dbReference>
<dbReference type="SUPFAM" id="SSF50494">
    <property type="entry name" value="Trypsin-like serine proteases"/>
    <property type="match status" value="1"/>
</dbReference>
<feature type="domain" description="Peptidase S1" evidence="5">
    <location>
        <begin position="30"/>
        <end position="271"/>
    </location>
</feature>
<organism evidence="6 7">
    <name type="scientific">Ceratosolen solmsi marchali</name>
    <dbReference type="NCBI Taxonomy" id="326594"/>
    <lineage>
        <taxon>Eukaryota</taxon>
        <taxon>Metazoa</taxon>
        <taxon>Ecdysozoa</taxon>
        <taxon>Arthropoda</taxon>
        <taxon>Hexapoda</taxon>
        <taxon>Insecta</taxon>
        <taxon>Pterygota</taxon>
        <taxon>Neoptera</taxon>
        <taxon>Endopterygota</taxon>
        <taxon>Hymenoptera</taxon>
        <taxon>Apocrita</taxon>
        <taxon>Proctotrupomorpha</taxon>
        <taxon>Chalcidoidea</taxon>
        <taxon>Agaonidae</taxon>
        <taxon>Agaoninae</taxon>
        <taxon>Ceratosolen</taxon>
    </lineage>
</organism>
<evidence type="ECO:0000256" key="2">
    <source>
        <dbReference type="ARBA" id="ARBA00022801"/>
    </source>
</evidence>
<evidence type="ECO:0000256" key="1">
    <source>
        <dbReference type="ARBA" id="ARBA00022670"/>
    </source>
</evidence>
<reference evidence="7" key="1">
    <citation type="submission" date="2025-08" db="UniProtKB">
        <authorList>
            <consortium name="RefSeq"/>
        </authorList>
    </citation>
    <scope>IDENTIFICATION</scope>
</reference>
<dbReference type="PANTHER" id="PTHR24276">
    <property type="entry name" value="POLYSERASE-RELATED"/>
    <property type="match status" value="1"/>
</dbReference>
<proteinExistence type="predicted"/>